<organism evidence="3 4">
    <name type="scientific">Setomelanomma holmii</name>
    <dbReference type="NCBI Taxonomy" id="210430"/>
    <lineage>
        <taxon>Eukaryota</taxon>
        <taxon>Fungi</taxon>
        <taxon>Dikarya</taxon>
        <taxon>Ascomycota</taxon>
        <taxon>Pezizomycotina</taxon>
        <taxon>Dothideomycetes</taxon>
        <taxon>Pleosporomycetidae</taxon>
        <taxon>Pleosporales</taxon>
        <taxon>Pleosporineae</taxon>
        <taxon>Phaeosphaeriaceae</taxon>
        <taxon>Setomelanomma</taxon>
    </lineage>
</organism>
<evidence type="ECO:0000259" key="2">
    <source>
        <dbReference type="Pfam" id="PF26640"/>
    </source>
</evidence>
<dbReference type="OrthoDB" id="20872at2759"/>
<dbReference type="Pfam" id="PF26640">
    <property type="entry name" value="DUF8212"/>
    <property type="match status" value="1"/>
</dbReference>
<name>A0A9P4HH38_9PLEO</name>
<feature type="domain" description="DUF8212" evidence="2">
    <location>
        <begin position="229"/>
        <end position="266"/>
    </location>
</feature>
<dbReference type="AlphaFoldDB" id="A0A9P4HH38"/>
<evidence type="ECO:0000313" key="3">
    <source>
        <dbReference type="EMBL" id="KAF2033157.1"/>
    </source>
</evidence>
<dbReference type="InterPro" id="IPR010730">
    <property type="entry name" value="HET"/>
</dbReference>
<comment type="caution">
    <text evidence="3">The sequence shown here is derived from an EMBL/GenBank/DDBJ whole genome shotgun (WGS) entry which is preliminary data.</text>
</comment>
<dbReference type="PANTHER" id="PTHR10622:SF12">
    <property type="entry name" value="HET DOMAIN-CONTAINING PROTEIN"/>
    <property type="match status" value="1"/>
</dbReference>
<protein>
    <submittedName>
        <fullName evidence="3">HET-domain-containing protein</fullName>
    </submittedName>
</protein>
<dbReference type="EMBL" id="ML978168">
    <property type="protein sequence ID" value="KAF2033157.1"/>
    <property type="molecule type" value="Genomic_DNA"/>
</dbReference>
<gene>
    <name evidence="3" type="ORF">EK21DRAFT_59179</name>
</gene>
<evidence type="ECO:0000313" key="4">
    <source>
        <dbReference type="Proteomes" id="UP000799777"/>
    </source>
</evidence>
<reference evidence="3" key="1">
    <citation type="journal article" date="2020" name="Stud. Mycol.">
        <title>101 Dothideomycetes genomes: a test case for predicting lifestyles and emergence of pathogens.</title>
        <authorList>
            <person name="Haridas S."/>
            <person name="Albert R."/>
            <person name="Binder M."/>
            <person name="Bloem J."/>
            <person name="Labutti K."/>
            <person name="Salamov A."/>
            <person name="Andreopoulos B."/>
            <person name="Baker S."/>
            <person name="Barry K."/>
            <person name="Bills G."/>
            <person name="Bluhm B."/>
            <person name="Cannon C."/>
            <person name="Castanera R."/>
            <person name="Culley D."/>
            <person name="Daum C."/>
            <person name="Ezra D."/>
            <person name="Gonzalez J."/>
            <person name="Henrissat B."/>
            <person name="Kuo A."/>
            <person name="Liang C."/>
            <person name="Lipzen A."/>
            <person name="Lutzoni F."/>
            <person name="Magnuson J."/>
            <person name="Mondo S."/>
            <person name="Nolan M."/>
            <person name="Ohm R."/>
            <person name="Pangilinan J."/>
            <person name="Park H.-J."/>
            <person name="Ramirez L."/>
            <person name="Alfaro M."/>
            <person name="Sun H."/>
            <person name="Tritt A."/>
            <person name="Yoshinaga Y."/>
            <person name="Zwiers L.-H."/>
            <person name="Turgeon B."/>
            <person name="Goodwin S."/>
            <person name="Spatafora J."/>
            <person name="Crous P."/>
            <person name="Grigoriev I."/>
        </authorList>
    </citation>
    <scope>NUCLEOTIDE SEQUENCE</scope>
    <source>
        <strain evidence="3">CBS 110217</strain>
    </source>
</reference>
<keyword evidence="4" id="KW-1185">Reference proteome</keyword>
<feature type="domain" description="Heterokaryon incompatibility" evidence="1">
    <location>
        <begin position="22"/>
        <end position="108"/>
    </location>
</feature>
<dbReference type="PANTHER" id="PTHR10622">
    <property type="entry name" value="HET DOMAIN-CONTAINING PROTEIN"/>
    <property type="match status" value="1"/>
</dbReference>
<dbReference type="InterPro" id="IPR058525">
    <property type="entry name" value="DUF8212"/>
</dbReference>
<dbReference type="Pfam" id="PF06985">
    <property type="entry name" value="HET"/>
    <property type="match status" value="1"/>
</dbReference>
<accession>A0A9P4HH38</accession>
<dbReference type="Proteomes" id="UP000799777">
    <property type="component" value="Unassembled WGS sequence"/>
</dbReference>
<sequence length="417" mass="47484">MRLIDTETLEIKEVLDSDVPPYIILSHTWGDAEVTFPDMESGREAAKAKAGYAKIVNLCRLAKARDYQYVWMDSCCIDKRSSAELSEAINSMFRYYSDAEECLIYLSDVPAGGQDARSRAQQLDKLRTSRWFTRGWTLQELIAPKKRSWLSTDWKQIASQGDMVDTIAGITKVHARLLRNRSQLSTFCTAERMSWASARQTTRSEDLAYSLMGLFSIHIPVLYGEGAKRAFRRLQEEILRSSFDQSIFVWRGSYQTSGLLARSPADFANTPRLALWAPVHIGSSMMTNVGLTVRMNLTRIEDDDESWLPDDVRNDDLAQYFAIPGCDVWNGTAWLLVVFLVGRVPRASFYVDGQIDFAYRRVKCDTWMAVPAWHLPGRTGPELFKHVLVLEDEHFDLVSRAIVEDDEKAYTAGRTAR</sequence>
<evidence type="ECO:0000259" key="1">
    <source>
        <dbReference type="Pfam" id="PF06985"/>
    </source>
</evidence>
<proteinExistence type="predicted"/>